<protein>
    <submittedName>
        <fullName evidence="2">Cytochrome c-type biogenesis protein CcmG/DsbE, thiol:disulfide oxidoreductase</fullName>
    </submittedName>
</protein>
<dbReference type="InterPro" id="IPR013740">
    <property type="entry name" value="Redoxin"/>
</dbReference>
<keyword evidence="3" id="KW-1185">Reference proteome</keyword>
<evidence type="ECO:0000313" key="2">
    <source>
        <dbReference type="EMBL" id="AEQ52815.1"/>
    </source>
</evidence>
<dbReference type="EMBL" id="CP003075">
    <property type="protein sequence ID" value="AEQ52815.1"/>
    <property type="molecule type" value="Genomic_DNA"/>
</dbReference>
<dbReference type="Pfam" id="PF08534">
    <property type="entry name" value="Redoxin"/>
    <property type="match status" value="1"/>
</dbReference>
<sequence length="92" mass="10127">MRLKEEGQVTVYGINYKDNPSAADQWLNALGDPFTRTGADVDGRVAIEWGVYGVPETFVVDAEGTIVYKHIGVLTDQALQNDILPLFSQVTQ</sequence>
<dbReference type="Proteomes" id="UP000008850">
    <property type="component" value="Chromosome"/>
</dbReference>
<feature type="domain" description="Redoxin" evidence="1">
    <location>
        <begin position="3"/>
        <end position="75"/>
    </location>
</feature>
<evidence type="ECO:0000313" key="3">
    <source>
        <dbReference type="Proteomes" id="UP000008850"/>
    </source>
</evidence>
<name>G4RDM9_PELHB</name>
<dbReference type="HOGENOM" id="CLU_042529_19_5_5"/>
<proteinExistence type="predicted"/>
<accession>G4RDM9</accession>
<dbReference type="GO" id="GO:0016491">
    <property type="term" value="F:oxidoreductase activity"/>
    <property type="evidence" value="ECO:0007669"/>
    <property type="project" value="InterPro"/>
</dbReference>
<dbReference type="KEGG" id="phl:KKY_2809"/>
<dbReference type="eggNOG" id="COG0526">
    <property type="taxonomic scope" value="Bacteria"/>
</dbReference>
<dbReference type="STRING" id="1082931.KKY_2809"/>
<organism evidence="2 3">
    <name type="scientific">Pelagibacterium halotolerans (strain DSM 22347 / JCM 15775 / CGMCC 1.7692 / B2)</name>
    <dbReference type="NCBI Taxonomy" id="1082931"/>
    <lineage>
        <taxon>Bacteria</taxon>
        <taxon>Pseudomonadati</taxon>
        <taxon>Pseudomonadota</taxon>
        <taxon>Alphaproteobacteria</taxon>
        <taxon>Hyphomicrobiales</taxon>
        <taxon>Devosiaceae</taxon>
        <taxon>Pelagibacterium</taxon>
    </lineage>
</organism>
<dbReference type="InterPro" id="IPR036249">
    <property type="entry name" value="Thioredoxin-like_sf"/>
</dbReference>
<gene>
    <name evidence="2" type="ordered locus">KKY_2809</name>
</gene>
<dbReference type="Gene3D" id="3.40.30.10">
    <property type="entry name" value="Glutaredoxin"/>
    <property type="match status" value="1"/>
</dbReference>
<dbReference type="SUPFAM" id="SSF52833">
    <property type="entry name" value="Thioredoxin-like"/>
    <property type="match status" value="1"/>
</dbReference>
<evidence type="ECO:0000259" key="1">
    <source>
        <dbReference type="Pfam" id="PF08534"/>
    </source>
</evidence>
<dbReference type="AlphaFoldDB" id="G4RDM9"/>
<reference evidence="2 3" key="1">
    <citation type="journal article" date="2012" name="J. Bacteriol.">
        <title>Complete genome sequence of Pelagibacterium halotolerans B2T.</title>
        <authorList>
            <person name="Huo Y.Y."/>
            <person name="Cheng H."/>
            <person name="Han X.F."/>
            <person name="Jiang X.W."/>
            <person name="Sun C."/>
            <person name="Zhang X.Q."/>
            <person name="Zhu X.F."/>
            <person name="Liu Y.F."/>
            <person name="Li P.F."/>
            <person name="Ni P.X."/>
            <person name="Wu M."/>
        </authorList>
    </citation>
    <scope>NUCLEOTIDE SEQUENCE [LARGE SCALE GENOMIC DNA]</scope>
    <source>
        <strain evidence="3">DSM 22347 / JCM 15775 / CGMCC 1.7692 / B2</strain>
    </source>
</reference>
<dbReference type="PATRIC" id="fig|1082931.4.peg.2777"/>